<dbReference type="Proteomes" id="UP000224607">
    <property type="component" value="Unassembled WGS sequence"/>
</dbReference>
<organism evidence="2 3">
    <name type="scientific">Xenorhabdus mauleonii</name>
    <dbReference type="NCBI Taxonomy" id="351675"/>
    <lineage>
        <taxon>Bacteria</taxon>
        <taxon>Pseudomonadati</taxon>
        <taxon>Pseudomonadota</taxon>
        <taxon>Gammaproteobacteria</taxon>
        <taxon>Enterobacterales</taxon>
        <taxon>Morganellaceae</taxon>
        <taxon>Xenorhabdus</taxon>
    </lineage>
</organism>
<dbReference type="Proteomes" id="UP000198919">
    <property type="component" value="Unassembled WGS sequence"/>
</dbReference>
<dbReference type="EMBL" id="NITY01000017">
    <property type="protein sequence ID" value="PHM38139.1"/>
    <property type="molecule type" value="Genomic_DNA"/>
</dbReference>
<keyword evidence="4" id="KW-1185">Reference proteome</keyword>
<reference evidence="2" key="1">
    <citation type="submission" date="2016-10" db="EMBL/GenBank/DDBJ databases">
        <authorList>
            <person name="de Groot N.N."/>
        </authorList>
    </citation>
    <scope>NUCLEOTIDE SEQUENCE [LARGE SCALE GENOMIC DNA]</scope>
    <source>
        <strain evidence="2">DSM 17908</strain>
    </source>
</reference>
<accession>A0A1I3WSN3</accession>
<proteinExistence type="predicted"/>
<evidence type="ECO:0000313" key="2">
    <source>
        <dbReference type="EMBL" id="SFK10350.1"/>
    </source>
</evidence>
<reference evidence="3" key="2">
    <citation type="submission" date="2016-10" db="EMBL/GenBank/DDBJ databases">
        <authorList>
            <person name="Varghese N."/>
            <person name="Submissions S."/>
        </authorList>
    </citation>
    <scope>NUCLEOTIDE SEQUENCE [LARGE SCALE GENOMIC DNA]</scope>
    <source>
        <strain evidence="3">DSM 17908</strain>
    </source>
</reference>
<name>A0A1I3WSN3_9GAMM</name>
<dbReference type="AlphaFoldDB" id="A0A1I3WSN3"/>
<gene>
    <name evidence="2" type="ORF">SAMN05421680_12911</name>
    <name evidence="1" type="ORF">Xmau_03524</name>
</gene>
<evidence type="ECO:0000313" key="4">
    <source>
        <dbReference type="Proteomes" id="UP000224607"/>
    </source>
</evidence>
<reference evidence="1 4" key="3">
    <citation type="journal article" date="2017" name="Nat. Microbiol.">
        <title>Natural product diversity associated with the nematode symbionts Photorhabdus and Xenorhabdus.</title>
        <authorList>
            <person name="Tobias N.J."/>
            <person name="Wolff H."/>
            <person name="Djahanschiri B."/>
            <person name="Grundmann F."/>
            <person name="Kronenwerth M."/>
            <person name="Shi Y.M."/>
            <person name="Simonyi S."/>
            <person name="Grun P."/>
            <person name="Shapiro-Ilan D."/>
            <person name="Pidot S.J."/>
            <person name="Stinear T.P."/>
            <person name="Ebersberger I."/>
            <person name="Bode H.B."/>
        </authorList>
    </citation>
    <scope>NUCLEOTIDE SEQUENCE [LARGE SCALE GENOMIC DNA]</scope>
    <source>
        <strain evidence="1 4">DSM 17908</strain>
    </source>
</reference>
<dbReference type="EMBL" id="FORG01000029">
    <property type="protein sequence ID" value="SFK10350.1"/>
    <property type="molecule type" value="Genomic_DNA"/>
</dbReference>
<protein>
    <submittedName>
        <fullName evidence="2">Uncharacterized protein</fullName>
    </submittedName>
</protein>
<evidence type="ECO:0000313" key="1">
    <source>
        <dbReference type="EMBL" id="PHM38139.1"/>
    </source>
</evidence>
<evidence type="ECO:0000313" key="3">
    <source>
        <dbReference type="Proteomes" id="UP000198919"/>
    </source>
</evidence>
<sequence>MLLCLLKNDPTGVQCFNTVYPGMLGDLDVFKLKDDIKGIASKTDYLNSIAASIAHGDKVERLPVEQIEEALSNITDKLIGKYGDDIQY</sequence>